<organism evidence="2 3">
    <name type="scientific">Diceros bicornis minor</name>
    <name type="common">South-central black rhinoceros</name>
    <dbReference type="NCBI Taxonomy" id="77932"/>
    <lineage>
        <taxon>Eukaryota</taxon>
        <taxon>Metazoa</taxon>
        <taxon>Chordata</taxon>
        <taxon>Craniata</taxon>
        <taxon>Vertebrata</taxon>
        <taxon>Euteleostomi</taxon>
        <taxon>Mammalia</taxon>
        <taxon>Eutheria</taxon>
        <taxon>Laurasiatheria</taxon>
        <taxon>Perissodactyla</taxon>
        <taxon>Rhinocerotidae</taxon>
        <taxon>Diceros</taxon>
    </lineage>
</organism>
<protein>
    <submittedName>
        <fullName evidence="2">Uncharacterized protein</fullName>
    </submittedName>
</protein>
<evidence type="ECO:0000313" key="2">
    <source>
        <dbReference type="EMBL" id="KAF5922830.1"/>
    </source>
</evidence>
<dbReference type="SUPFAM" id="SSF81301">
    <property type="entry name" value="Nucleotidyltransferase"/>
    <property type="match status" value="1"/>
</dbReference>
<name>A0A7J7F476_DICBM</name>
<dbReference type="Proteomes" id="UP000551758">
    <property type="component" value="Unassembled WGS sequence"/>
</dbReference>
<accession>A0A7J7F476</accession>
<dbReference type="GO" id="GO:0017148">
    <property type="term" value="P:negative regulation of translation"/>
    <property type="evidence" value="ECO:0007669"/>
    <property type="project" value="TreeGrafter"/>
</dbReference>
<sequence>MAKDQLSDTIFSFPTPLFHQIFLLFAYTVEAGAEAAGEGCLESGTADHTSPKFDTDMLVSPLRQENARNICVIKVPPEMKYSDYFVIGSVISTRYLHALAYFTVKIHGDSFDAPETRETYQLEKLWTLYFYATPETLPEDFILGIDDTSSLTPVEFEYE</sequence>
<dbReference type="PANTHER" id="PTHR21043">
    <property type="entry name" value="IOJAP SUPERFAMILY ORTHOLOG"/>
    <property type="match status" value="1"/>
</dbReference>
<evidence type="ECO:0000313" key="3">
    <source>
        <dbReference type="Proteomes" id="UP000551758"/>
    </source>
</evidence>
<dbReference type="Gene3D" id="3.30.460.10">
    <property type="entry name" value="Beta Polymerase, domain 2"/>
    <property type="match status" value="1"/>
</dbReference>
<dbReference type="Pfam" id="PF02410">
    <property type="entry name" value="RsfS"/>
    <property type="match status" value="1"/>
</dbReference>
<reference evidence="2 3" key="1">
    <citation type="journal article" date="2020" name="Mol. Biol. Evol.">
        <title>Interspecific Gene Flow and the Evolution of Specialization in Black and White Rhinoceros.</title>
        <authorList>
            <person name="Moodley Y."/>
            <person name="Westbury M.V."/>
            <person name="Russo I.M."/>
            <person name="Gopalakrishnan S."/>
            <person name="Rakotoarivelo A."/>
            <person name="Olsen R.A."/>
            <person name="Prost S."/>
            <person name="Tunstall T."/>
            <person name="Ryder O.A."/>
            <person name="Dalen L."/>
            <person name="Bruford M.W."/>
        </authorList>
    </citation>
    <scope>NUCLEOTIDE SEQUENCE [LARGE SCALE GENOMIC DNA]</scope>
    <source>
        <strain evidence="2">SBR-YM</strain>
        <tissue evidence="2">Skin</tissue>
    </source>
</reference>
<dbReference type="InterPro" id="IPR043519">
    <property type="entry name" value="NT_sf"/>
</dbReference>
<dbReference type="EMBL" id="JACDTQ010001386">
    <property type="protein sequence ID" value="KAF5922830.1"/>
    <property type="molecule type" value="Genomic_DNA"/>
</dbReference>
<dbReference type="GO" id="GO:0005739">
    <property type="term" value="C:mitochondrion"/>
    <property type="evidence" value="ECO:0007669"/>
    <property type="project" value="TreeGrafter"/>
</dbReference>
<comment type="caution">
    <text evidence="2">The sequence shown here is derived from an EMBL/GenBank/DDBJ whole genome shotgun (WGS) entry which is preliminary data.</text>
</comment>
<gene>
    <name evidence="2" type="ORF">HPG69_013175</name>
</gene>
<dbReference type="InterPro" id="IPR004394">
    <property type="entry name" value="Iojap/RsfS/C7orf30"/>
</dbReference>
<evidence type="ECO:0000256" key="1">
    <source>
        <dbReference type="ARBA" id="ARBA00010574"/>
    </source>
</evidence>
<proteinExistence type="inferred from homology"/>
<comment type="similarity">
    <text evidence="1">Belongs to the Iojap/RsfS family.</text>
</comment>
<dbReference type="GO" id="GO:0043023">
    <property type="term" value="F:ribosomal large subunit binding"/>
    <property type="evidence" value="ECO:0007669"/>
    <property type="project" value="TreeGrafter"/>
</dbReference>
<dbReference type="AlphaFoldDB" id="A0A7J7F476"/>
<dbReference type="PANTHER" id="PTHR21043:SF0">
    <property type="entry name" value="MITOCHONDRIAL ASSEMBLY OF RIBOSOMAL LARGE SUBUNIT PROTEIN 1"/>
    <property type="match status" value="1"/>
</dbReference>
<keyword evidence="3" id="KW-1185">Reference proteome</keyword>
<dbReference type="GO" id="GO:0090071">
    <property type="term" value="P:negative regulation of ribosome biogenesis"/>
    <property type="evidence" value="ECO:0007669"/>
    <property type="project" value="TreeGrafter"/>
</dbReference>